<keyword evidence="3" id="KW-1185">Reference proteome</keyword>
<dbReference type="Proteomes" id="UP001208114">
    <property type="component" value="Unassembled WGS sequence"/>
</dbReference>
<reference evidence="3" key="1">
    <citation type="submission" date="2023-07" db="EMBL/GenBank/DDBJ databases">
        <title>Chryseobacterium sp. GMJ5 Genome sequencing and assembly.</title>
        <authorList>
            <person name="Jung Y."/>
        </authorList>
    </citation>
    <scope>NUCLEOTIDE SEQUENCE [LARGE SCALE GENOMIC DNA]</scope>
    <source>
        <strain evidence="3">GMJ5</strain>
    </source>
</reference>
<gene>
    <name evidence="2" type="ORF">N0B16_02075</name>
</gene>
<evidence type="ECO:0000313" key="2">
    <source>
        <dbReference type="EMBL" id="MCU7613210.1"/>
    </source>
</evidence>
<evidence type="ECO:0000256" key="1">
    <source>
        <dbReference type="SAM" id="SignalP"/>
    </source>
</evidence>
<protein>
    <recommendedName>
        <fullName evidence="4">Outer membrane protein beta-barrel domain-containing protein</fullName>
    </recommendedName>
</protein>
<evidence type="ECO:0000313" key="3">
    <source>
        <dbReference type="Proteomes" id="UP001208114"/>
    </source>
</evidence>
<comment type="caution">
    <text evidence="2">The sequence shown here is derived from an EMBL/GenBank/DDBJ whole genome shotgun (WGS) entry which is preliminary data.</text>
</comment>
<proteinExistence type="predicted"/>
<name>A0ABT2VT83_9FLAO</name>
<feature type="signal peptide" evidence="1">
    <location>
        <begin position="1"/>
        <end position="18"/>
    </location>
</feature>
<sequence>MRKSFTITALLISALFLAQENTDSVNLAFFDGTAVAGYVDHGAFINFTGPNVSFTHKKTKYMLGMLPSLRIKEDHSSGTKNSMVTPNLGAGFAIIYRKIVFQIPFYYNAKTAAQNGKWEMGVGLGYRFR</sequence>
<dbReference type="RefSeq" id="WP_262989057.1">
    <property type="nucleotide sequence ID" value="NZ_JAOTEN010000001.1"/>
</dbReference>
<feature type="chain" id="PRO_5045760066" description="Outer membrane protein beta-barrel domain-containing protein" evidence="1">
    <location>
        <begin position="19"/>
        <end position="129"/>
    </location>
</feature>
<dbReference type="EMBL" id="JAOTEN010000001">
    <property type="protein sequence ID" value="MCU7613210.1"/>
    <property type="molecule type" value="Genomic_DNA"/>
</dbReference>
<organism evidence="2 3">
    <name type="scientific">Chryseobacterium gilvum</name>
    <dbReference type="NCBI Taxonomy" id="2976534"/>
    <lineage>
        <taxon>Bacteria</taxon>
        <taxon>Pseudomonadati</taxon>
        <taxon>Bacteroidota</taxon>
        <taxon>Flavobacteriia</taxon>
        <taxon>Flavobacteriales</taxon>
        <taxon>Weeksellaceae</taxon>
        <taxon>Chryseobacterium group</taxon>
        <taxon>Chryseobacterium</taxon>
    </lineage>
</organism>
<keyword evidence="1" id="KW-0732">Signal</keyword>
<accession>A0ABT2VT83</accession>
<evidence type="ECO:0008006" key="4">
    <source>
        <dbReference type="Google" id="ProtNLM"/>
    </source>
</evidence>